<protein>
    <submittedName>
        <fullName evidence="1">Uncharacterized protein At2g06700</fullName>
    </submittedName>
</protein>
<dbReference type="AlphaFoldDB" id="Q9ZU59"/>
<dbReference type="PIR" id="D84479">
    <property type="entry name" value="D84479"/>
</dbReference>
<evidence type="ECO:0000313" key="1">
    <source>
        <dbReference type="EMBL" id="AAD14508.1"/>
    </source>
</evidence>
<accession>Q9ZU59</accession>
<reference evidence="1" key="2">
    <citation type="submission" date="2000-03" db="EMBL/GenBank/DDBJ databases">
        <authorList>
            <person name="Lin X."/>
            <person name="Kaul S."/>
            <person name="Shea T.P."/>
            <person name="Fujii C.Y."/>
            <person name="Shen M."/>
            <person name="VanAken S.E."/>
            <person name="Barnstead M.E."/>
            <person name="Mason T.M."/>
            <person name="Bowman C.L."/>
            <person name="Ronning C.M."/>
            <person name="Benito M.-I."/>
            <person name="Carrera A.J."/>
            <person name="Creasy T.H."/>
            <person name="Buell C.R."/>
            <person name="Town C.D."/>
            <person name="Nierman W.C."/>
            <person name="Fraser C.M."/>
            <person name="Venter J.C."/>
        </authorList>
    </citation>
    <scope>NUCLEOTIDE SEQUENCE</scope>
</reference>
<reference evidence="1" key="3">
    <citation type="submission" date="2002-02" db="EMBL/GenBank/DDBJ databases">
        <authorList>
            <person name="Town C.D."/>
            <person name="Kaul S."/>
        </authorList>
    </citation>
    <scope>NUCLEOTIDE SEQUENCE</scope>
</reference>
<organism evidence="1">
    <name type="scientific">Arabidopsis thaliana</name>
    <name type="common">Mouse-ear cress</name>
    <dbReference type="NCBI Taxonomy" id="3702"/>
    <lineage>
        <taxon>Eukaryota</taxon>
        <taxon>Viridiplantae</taxon>
        <taxon>Streptophyta</taxon>
        <taxon>Embryophyta</taxon>
        <taxon>Tracheophyta</taxon>
        <taxon>Spermatophyta</taxon>
        <taxon>Magnoliopsida</taxon>
        <taxon>eudicotyledons</taxon>
        <taxon>Gunneridae</taxon>
        <taxon>Pentapetalae</taxon>
        <taxon>rosids</taxon>
        <taxon>malvids</taxon>
        <taxon>Brassicales</taxon>
        <taxon>Brassicaceae</taxon>
        <taxon>Camelineae</taxon>
        <taxon>Arabidopsis</taxon>
    </lineage>
</organism>
<proteinExistence type="predicted"/>
<reference key="1">
    <citation type="journal article" date="1999" name="Nature">
        <title>Sequence and analysis of chromosome 2 of the plant Arabidopsis thaliana.</title>
        <authorList>
            <person name="Lin X."/>
            <person name="Kaul S."/>
            <person name="Rounsley S."/>
            <person name="Shea T.P."/>
            <person name="Benito M.I."/>
            <person name="Town C.D."/>
            <person name="Fujii C.Y."/>
            <person name="Mason T."/>
            <person name="Bowman C.L."/>
            <person name="Barnstead M."/>
            <person name="Feldblyum T.V."/>
            <person name="Buell C.R."/>
            <person name="Ketchum K.A."/>
            <person name="Lee J."/>
            <person name="Ronning C.M."/>
            <person name="Koo H.L."/>
            <person name="Moffat K.S."/>
            <person name="Cronin L.A."/>
            <person name="Shen M."/>
            <person name="Pai G."/>
            <person name="Van Aken S."/>
            <person name="Umayam L."/>
            <person name="Tallon L.J."/>
            <person name="Gill J.E."/>
            <person name="Adams M.D."/>
            <person name="Carrera A.J."/>
            <person name="Creasy T.H."/>
            <person name="Goodman H.M."/>
            <person name="Somerville C.R."/>
            <person name="Copenhaver G.P."/>
            <person name="Preuss D."/>
            <person name="Nierman W.C."/>
            <person name="White O."/>
            <person name="Eisen J.A."/>
            <person name="Salzberg S.L."/>
            <person name="Fraser C.M."/>
            <person name="Venter J.C."/>
        </authorList>
    </citation>
    <scope>NUCLEOTIDE SEQUENCE [LARGE SCALE GENOMIC DNA]</scope>
    <source>
        <strain>cv. Columbia</strain>
    </source>
</reference>
<name>Q9ZU59_ARATH</name>
<dbReference type="EMBL" id="AC006161">
    <property type="protein sequence ID" value="AAD14508.1"/>
    <property type="molecule type" value="Genomic_DNA"/>
</dbReference>
<sequence length="217" mass="24180">MDVPTPPPAEIYMAIQLPNPLSILVNYLPVSVTPIETLRGPVSTLKPTAINMDDFMTWPDFVLPKTPFRPYFTLLLERGAMPALYLEGVRLACNFVTVAHGLTMLGSISPIDAYACFYHGLFLTATSNGREVEAVNATFWDLVPSFEATNTMGELVMYHISRLHAEGPRMWNRSWRFVVSPDVWVVAATEPAAAIVSSTGMLGSCAYFIKERRWFSI</sequence>